<dbReference type="EC" id="3.1.3.48" evidence="3"/>
<evidence type="ECO:0000256" key="4">
    <source>
        <dbReference type="ARBA" id="ARBA00022553"/>
    </source>
</evidence>
<evidence type="ECO:0000256" key="8">
    <source>
        <dbReference type="ARBA" id="ARBA00022801"/>
    </source>
</evidence>
<evidence type="ECO:0000256" key="18">
    <source>
        <dbReference type="SAM" id="Phobius"/>
    </source>
</evidence>
<evidence type="ECO:0000259" key="19">
    <source>
        <dbReference type="PROSITE" id="PS50055"/>
    </source>
</evidence>
<dbReference type="SUPFAM" id="SSF52799">
    <property type="entry name" value="(Phosphotyrosine protein) phosphatases II"/>
    <property type="match status" value="2"/>
</dbReference>
<keyword evidence="5 18" id="KW-0812">Transmembrane</keyword>
<dbReference type="GO" id="GO:0004725">
    <property type="term" value="F:protein tyrosine phosphatase activity"/>
    <property type="evidence" value="ECO:0007669"/>
    <property type="project" value="UniProtKB-EC"/>
</dbReference>
<dbReference type="InterPro" id="IPR007110">
    <property type="entry name" value="Ig-like_dom"/>
</dbReference>
<proteinExistence type="inferred from homology"/>
<sequence>MFTGGCSFDEHYSNCGYSVALGTNGFTWEQINTWEKPMLDPAVPTGSFMMVNSSGRASGQKAHLLLPTLKENDTHCIDFHYYFSSRDRSSPGALNVYVKVNGGPQGNPVWNVSGVVTEGWVKAELAISTFWPHFYQVIFESVSLKGHPGYIAVDEVRVLAHPCRKAPHFLRLQNVEVNVGQNATFQCIAGGKWSQHDKLWLQQWNGRDTALMVTRVVNHRRFSATVSVADTAQRSVSKYRCVIRSDGGSGVSNYAELIVKEPPTPIAPPELLAVGATYLWIKPNANSIIGDGPIILKEVEYRTTTGTWAETHIVDSPNYKLWHLDPDVEYEIRVLLTRPGEGGTGPPGPPLTTRTKCADPVHGPQNVEIVDIRARQLTLQWEPFGYAVTRCHSYNLTVRYQYVFNQQQYEAEEVIQTSSHYTLRGLRPFMTIRLRLLLSNPEGRMESEELVVQTEEDVNQAMALELQKPKFESQIFISWGPVNESNGVVRYFKINYKAVGSLDPSADLSSQRGKVFKLRNETHHLFVGLYPGTTYSFTIKASTAKGFGPPVTTRIATKISAPSMPEYDTDTPLNETDTTITVMLKPAQSRGAPETKINCVRLATKGASTQNSNTVEPEKQVDNTVKMAGVIAGLLMFIIILLGVMLTIKRRRNAYSYSYYLKLAKKQKETQSGAQREMGPVASADKPTAKLSANRNDEGFSSSSQDVNGFTDGSRGELSQPTLTIQTHPYLTCDPMEMSYPRDQFQPAIRVADLLQHITQMKRGQGYGFKEEYEALPEGQTASWDTAKEDENRNKNRYGNIISYDHSRVRLLVLDGDPHSDYINANYIDGYHRPRHYIATQGPMQETVKDFWRMIWQENSASIVMVTNLVEVGRVKCVRYWPDDTEVYGDIKVTLIETEPLAEYVIRTFTVQKVKLFGNPHQAGPIAAHCSNAGAGRTGCFIAIDTMLDMAENEGVVDIFNCVRELRAQRVNLVQTEEQYVFVHDAILEACLCGNTAIPVCEFRSLYYNISRLDPQTNSSQIKDEFQTLNIVTPRVRPEDCSIGLLPRNHDKNRNMDVLPLDRCLPFLISVDGESSNYINAALMDSHKQPAAFVVTQHPLPNTVADFWRLVFDYNCSSVVMLNEMDTAQLCMQYWPEKTSGCYGPIQVEFVSADIDEDIIHRIFRICNMARGTSSRYCSCGFRINVSSNLESLNGGGRSGTFCAICSVCEMIQQQNIIDVFHIVKTLRNNKSNMVETLV</sequence>
<comment type="subcellular location">
    <subcellularLocation>
        <location evidence="1">Membrane</location>
        <topology evidence="1">Single-pass type I membrane protein</topology>
    </subcellularLocation>
</comment>
<dbReference type="SMART" id="SM00137">
    <property type="entry name" value="MAM"/>
    <property type="match status" value="1"/>
</dbReference>
<evidence type="ECO:0000256" key="13">
    <source>
        <dbReference type="ARBA" id="ARBA00023170"/>
    </source>
</evidence>
<feature type="compositionally biased region" description="Polar residues" evidence="17">
    <location>
        <begin position="691"/>
        <end position="707"/>
    </location>
</feature>
<dbReference type="CTD" id="11122"/>
<evidence type="ECO:0000256" key="14">
    <source>
        <dbReference type="ARBA" id="ARBA00023180"/>
    </source>
</evidence>
<reference evidence="25" key="1">
    <citation type="submission" date="2025-08" db="UniProtKB">
        <authorList>
            <consortium name="RefSeq"/>
        </authorList>
    </citation>
    <scope>IDENTIFICATION</scope>
</reference>
<evidence type="ECO:0000256" key="17">
    <source>
        <dbReference type="SAM" id="MobiDB-lite"/>
    </source>
</evidence>
<dbReference type="FunFam" id="2.60.120.200:FF:000006">
    <property type="entry name" value="receptor-type tyrosine-protein phosphatase T isoform X1"/>
    <property type="match status" value="1"/>
</dbReference>
<dbReference type="InterPro" id="IPR036116">
    <property type="entry name" value="FN3_sf"/>
</dbReference>
<dbReference type="OrthoDB" id="10253954at2759"/>
<dbReference type="InParanoid" id="A0A2Y9G474"/>
<dbReference type="InterPro" id="IPR000242">
    <property type="entry name" value="PTP_cat"/>
</dbReference>
<comment type="similarity">
    <text evidence="2">Belongs to the protein-tyrosine phosphatase family. Receptor class 2B subfamily.</text>
</comment>
<evidence type="ECO:0000256" key="1">
    <source>
        <dbReference type="ARBA" id="ARBA00004479"/>
    </source>
</evidence>
<dbReference type="InterPro" id="IPR000387">
    <property type="entry name" value="Tyr_Pase_dom"/>
</dbReference>
<accession>A0A2Y9G474</accession>
<dbReference type="InterPro" id="IPR003961">
    <property type="entry name" value="FN3_dom"/>
</dbReference>
<feature type="domain" description="Fibronectin type-III" evidence="23">
    <location>
        <begin position="265"/>
        <end position="358"/>
    </location>
</feature>
<dbReference type="PANTHER" id="PTHR24051">
    <property type="entry name" value="SUSHI DOMAIN-CONTAINING PROTEIN 1"/>
    <property type="match status" value="1"/>
</dbReference>
<dbReference type="FunFam" id="2.60.40.10:FF:000025">
    <property type="entry name" value="receptor-type tyrosine-protein phosphatase U isoform X2"/>
    <property type="match status" value="1"/>
</dbReference>
<dbReference type="InterPro" id="IPR057598">
    <property type="entry name" value="Fn3_PTPRU"/>
</dbReference>
<comment type="catalytic activity">
    <reaction evidence="16">
        <text>O-phospho-L-tyrosyl-[protein] + H2O = L-tyrosyl-[protein] + phosphate</text>
        <dbReference type="Rhea" id="RHEA:10684"/>
        <dbReference type="Rhea" id="RHEA-COMP:10136"/>
        <dbReference type="Rhea" id="RHEA-COMP:20101"/>
        <dbReference type="ChEBI" id="CHEBI:15377"/>
        <dbReference type="ChEBI" id="CHEBI:43474"/>
        <dbReference type="ChEBI" id="CHEBI:46858"/>
        <dbReference type="ChEBI" id="CHEBI:61978"/>
        <dbReference type="EC" id="3.1.3.48"/>
    </reaction>
</comment>
<dbReference type="FunCoup" id="A0A2Y9G474">
    <property type="interactions" value="115"/>
</dbReference>
<evidence type="ECO:0000313" key="24">
    <source>
        <dbReference type="Proteomes" id="UP000248480"/>
    </source>
</evidence>
<dbReference type="SMART" id="SM00404">
    <property type="entry name" value="PTPc_motif"/>
    <property type="match status" value="1"/>
</dbReference>
<dbReference type="Gene3D" id="3.90.190.10">
    <property type="entry name" value="Protein tyrosine phosphatase superfamily"/>
    <property type="match status" value="4"/>
</dbReference>
<feature type="domain" description="Fibronectin type-III" evidence="23">
    <location>
        <begin position="363"/>
        <end position="457"/>
    </location>
</feature>
<feature type="domain" description="Tyrosine-protein phosphatase" evidence="19">
    <location>
        <begin position="769"/>
        <end position="990"/>
    </location>
</feature>
<feature type="domain" description="Ig-like" evidence="22">
    <location>
        <begin position="167"/>
        <end position="258"/>
    </location>
</feature>
<keyword evidence="7" id="KW-0677">Repeat</keyword>
<feature type="domain" description="Tyrosine-protein phosphatase" evidence="19">
    <location>
        <begin position="1022"/>
        <end position="1239"/>
    </location>
</feature>
<dbReference type="PROSITE" id="PS50056">
    <property type="entry name" value="TYR_PHOSPHATASE_2"/>
    <property type="match status" value="2"/>
</dbReference>
<feature type="non-terminal residue" evidence="25">
    <location>
        <position position="1239"/>
    </location>
</feature>
<evidence type="ECO:0000256" key="11">
    <source>
        <dbReference type="ARBA" id="ARBA00023136"/>
    </source>
</evidence>
<evidence type="ECO:0000259" key="22">
    <source>
        <dbReference type="PROSITE" id="PS50835"/>
    </source>
</evidence>
<keyword evidence="24" id="KW-1185">Reference proteome</keyword>
<keyword evidence="9" id="KW-0904">Protein phosphatase</keyword>
<dbReference type="Pfam" id="PF00629">
    <property type="entry name" value="MAM"/>
    <property type="match status" value="1"/>
</dbReference>
<dbReference type="GO" id="GO:0016020">
    <property type="term" value="C:membrane"/>
    <property type="evidence" value="ECO:0007669"/>
    <property type="project" value="UniProtKB-SubCell"/>
</dbReference>
<dbReference type="SUPFAM" id="SSF49899">
    <property type="entry name" value="Concanavalin A-like lectins/glucanases"/>
    <property type="match status" value="1"/>
</dbReference>
<feature type="domain" description="Tyrosine specific protein phosphatases" evidence="20">
    <location>
        <begin position="1195"/>
        <end position="1239"/>
    </location>
</feature>
<dbReference type="Proteomes" id="UP000248480">
    <property type="component" value="Unplaced"/>
</dbReference>
<dbReference type="InterPro" id="IPR003595">
    <property type="entry name" value="Tyr_Pase_cat"/>
</dbReference>
<keyword evidence="8" id="KW-0378">Hydrolase</keyword>
<evidence type="ECO:0000256" key="15">
    <source>
        <dbReference type="ARBA" id="ARBA00023319"/>
    </source>
</evidence>
<dbReference type="PROSITE" id="PS50853">
    <property type="entry name" value="FN3"/>
    <property type="match status" value="3"/>
</dbReference>
<dbReference type="PROSITE" id="PS50055">
    <property type="entry name" value="TYR_PHOSPHATASE_PTP"/>
    <property type="match status" value="2"/>
</dbReference>
<keyword evidence="13 25" id="KW-0675">Receptor</keyword>
<dbReference type="InterPro" id="IPR036179">
    <property type="entry name" value="Ig-like_dom_sf"/>
</dbReference>
<evidence type="ECO:0000259" key="23">
    <source>
        <dbReference type="PROSITE" id="PS50853"/>
    </source>
</evidence>
<dbReference type="InterPro" id="IPR013320">
    <property type="entry name" value="ConA-like_dom_sf"/>
</dbReference>
<dbReference type="PANTHER" id="PTHR24051:SF12">
    <property type="entry name" value="PROTEIN-TYROSINE-PHOSPHATASE"/>
    <property type="match status" value="1"/>
</dbReference>
<dbReference type="InterPro" id="IPR013783">
    <property type="entry name" value="Ig-like_fold"/>
</dbReference>
<feature type="region of interest" description="Disordered" evidence="17">
    <location>
        <begin position="670"/>
        <end position="707"/>
    </location>
</feature>
<dbReference type="InterPro" id="IPR000998">
    <property type="entry name" value="MAM_dom"/>
</dbReference>
<dbReference type="PRINTS" id="PR00020">
    <property type="entry name" value="MAMDOMAIN"/>
</dbReference>
<feature type="domain" description="MAM" evidence="21">
    <location>
        <begin position="4"/>
        <end position="165"/>
    </location>
</feature>
<evidence type="ECO:0000256" key="3">
    <source>
        <dbReference type="ARBA" id="ARBA00013064"/>
    </source>
</evidence>
<evidence type="ECO:0000256" key="12">
    <source>
        <dbReference type="ARBA" id="ARBA00023157"/>
    </source>
</evidence>
<dbReference type="FunFam" id="2.60.40.10:FF:000009">
    <property type="entry name" value="receptor-type tyrosine-protein phosphatase U isoform X1"/>
    <property type="match status" value="1"/>
</dbReference>
<name>A0A2Y9G474_TRIMA</name>
<dbReference type="Pfam" id="PF00041">
    <property type="entry name" value="fn3"/>
    <property type="match status" value="1"/>
</dbReference>
<dbReference type="SMART" id="SM00060">
    <property type="entry name" value="FN3"/>
    <property type="match status" value="3"/>
</dbReference>
<dbReference type="SMART" id="SM00194">
    <property type="entry name" value="PTPc"/>
    <property type="match status" value="2"/>
</dbReference>
<feature type="domain" description="Tyrosine specific protein phosphatases" evidence="20">
    <location>
        <begin position="908"/>
        <end position="981"/>
    </location>
</feature>
<evidence type="ECO:0000256" key="7">
    <source>
        <dbReference type="ARBA" id="ARBA00022737"/>
    </source>
</evidence>
<evidence type="ECO:0000256" key="9">
    <source>
        <dbReference type="ARBA" id="ARBA00022912"/>
    </source>
</evidence>
<dbReference type="CDD" id="cd00063">
    <property type="entry name" value="FN3"/>
    <property type="match status" value="3"/>
</dbReference>
<keyword evidence="6" id="KW-0732">Signal</keyword>
<evidence type="ECO:0000256" key="10">
    <source>
        <dbReference type="ARBA" id="ARBA00022989"/>
    </source>
</evidence>
<dbReference type="FunFam" id="2.60.40.10:FF:000019">
    <property type="entry name" value="receptor-type tyrosine-protein phosphatase kappa isoform X2"/>
    <property type="match status" value="1"/>
</dbReference>
<keyword evidence="14" id="KW-0325">Glycoprotein</keyword>
<gene>
    <name evidence="25" type="primary">PTPRT</name>
</gene>
<dbReference type="Pfam" id="PF00102">
    <property type="entry name" value="Y_phosphatase"/>
    <property type="match status" value="4"/>
</dbReference>
<organism evidence="24 25">
    <name type="scientific">Trichechus manatus latirostris</name>
    <name type="common">Florida manatee</name>
    <dbReference type="NCBI Taxonomy" id="127582"/>
    <lineage>
        <taxon>Eukaryota</taxon>
        <taxon>Metazoa</taxon>
        <taxon>Chordata</taxon>
        <taxon>Craniata</taxon>
        <taxon>Vertebrata</taxon>
        <taxon>Euteleostomi</taxon>
        <taxon>Mammalia</taxon>
        <taxon>Eutheria</taxon>
        <taxon>Afrotheria</taxon>
        <taxon>Sirenia</taxon>
        <taxon>Trichechidae</taxon>
        <taxon>Trichechus</taxon>
    </lineage>
</organism>
<keyword evidence="12" id="KW-1015">Disulfide bond</keyword>
<evidence type="ECO:0000256" key="16">
    <source>
        <dbReference type="ARBA" id="ARBA00051722"/>
    </source>
</evidence>
<keyword evidence="10 18" id="KW-1133">Transmembrane helix</keyword>
<dbReference type="PROSITE" id="PS00740">
    <property type="entry name" value="MAM_1"/>
    <property type="match status" value="1"/>
</dbReference>
<dbReference type="STRING" id="127582.A0A2Y9G474"/>
<dbReference type="Pfam" id="PF23144">
    <property type="entry name" value="Fn3_PTPRU"/>
    <property type="match status" value="1"/>
</dbReference>
<dbReference type="SUPFAM" id="SSF49265">
    <property type="entry name" value="Fibronectin type III"/>
    <property type="match status" value="2"/>
</dbReference>
<dbReference type="RefSeq" id="XP_012414133.1">
    <property type="nucleotide sequence ID" value="XM_012558679.1"/>
</dbReference>
<dbReference type="PROSITE" id="PS50060">
    <property type="entry name" value="MAM_2"/>
    <property type="match status" value="1"/>
</dbReference>
<dbReference type="SUPFAM" id="SSF48726">
    <property type="entry name" value="Immunoglobulin"/>
    <property type="match status" value="1"/>
</dbReference>
<feature type="transmembrane region" description="Helical" evidence="18">
    <location>
        <begin position="627"/>
        <end position="648"/>
    </location>
</feature>
<evidence type="ECO:0000313" key="25">
    <source>
        <dbReference type="RefSeq" id="XP_012414133.1"/>
    </source>
</evidence>
<keyword evidence="15" id="KW-0393">Immunoglobulin domain</keyword>
<evidence type="ECO:0000259" key="20">
    <source>
        <dbReference type="PROSITE" id="PS50056"/>
    </source>
</evidence>
<dbReference type="InterPro" id="IPR029021">
    <property type="entry name" value="Prot-tyrosine_phosphatase-like"/>
</dbReference>
<dbReference type="AlphaFoldDB" id="A0A2Y9G474"/>
<feature type="domain" description="Fibronectin type-III" evidence="23">
    <location>
        <begin position="460"/>
        <end position="563"/>
    </location>
</feature>
<keyword evidence="4" id="KW-0597">Phosphoprotein</keyword>
<dbReference type="GeneID" id="101353284"/>
<evidence type="ECO:0000259" key="21">
    <source>
        <dbReference type="PROSITE" id="PS50060"/>
    </source>
</evidence>
<evidence type="ECO:0000256" key="5">
    <source>
        <dbReference type="ARBA" id="ARBA00022692"/>
    </source>
</evidence>
<evidence type="ECO:0000256" key="2">
    <source>
        <dbReference type="ARBA" id="ARBA00006396"/>
    </source>
</evidence>
<dbReference type="PRINTS" id="PR00700">
    <property type="entry name" value="PRTYPHPHTASE"/>
</dbReference>
<keyword evidence="11 18" id="KW-0472">Membrane</keyword>
<dbReference type="PROSITE" id="PS50835">
    <property type="entry name" value="IG_LIKE"/>
    <property type="match status" value="1"/>
</dbReference>
<dbReference type="KEGG" id="tmu:101353284"/>
<protein>
    <recommendedName>
        <fullName evidence="3">protein-tyrosine-phosphatase</fullName>
        <ecNumber evidence="3">3.1.3.48</ecNumber>
    </recommendedName>
</protein>
<evidence type="ECO:0000256" key="6">
    <source>
        <dbReference type="ARBA" id="ARBA00022729"/>
    </source>
</evidence>
<dbReference type="Gene3D" id="2.60.40.10">
    <property type="entry name" value="Immunoglobulins"/>
    <property type="match status" value="4"/>
</dbReference>
<dbReference type="Gene3D" id="2.60.120.200">
    <property type="match status" value="1"/>
</dbReference>
<dbReference type="InterPro" id="IPR051622">
    <property type="entry name" value="R-tyr_protein_phosphatases"/>
</dbReference>
<dbReference type="CDD" id="cd06263">
    <property type="entry name" value="MAM"/>
    <property type="match status" value="1"/>
</dbReference>